<dbReference type="AlphaFoldDB" id="A0A3D9HJX9"/>
<feature type="transmembrane region" description="Helical" evidence="1">
    <location>
        <begin position="7"/>
        <end position="26"/>
    </location>
</feature>
<protein>
    <recommendedName>
        <fullName evidence="4">MotA/TolQ/ExbB proton channel family protein</fullName>
    </recommendedName>
</protein>
<dbReference type="EMBL" id="QRDW01000005">
    <property type="protein sequence ID" value="RED49764.1"/>
    <property type="molecule type" value="Genomic_DNA"/>
</dbReference>
<keyword evidence="1" id="KW-0472">Membrane</keyword>
<accession>A0A3D9HJX9</accession>
<evidence type="ECO:0008006" key="4">
    <source>
        <dbReference type="Google" id="ProtNLM"/>
    </source>
</evidence>
<feature type="transmembrane region" description="Helical" evidence="1">
    <location>
        <begin position="38"/>
        <end position="55"/>
    </location>
</feature>
<feature type="transmembrane region" description="Helical" evidence="1">
    <location>
        <begin position="133"/>
        <end position="151"/>
    </location>
</feature>
<keyword evidence="3" id="KW-1185">Reference proteome</keyword>
<sequence>MTRPNRYLLTMVLFLVIIGAGVAIVFPSLSRAFLANPVLNGGILGTLIIGLAHAFRTILALNKEITWIEDFKRSAEGGLTLTGTPPRLMAPAATMLGERSGRTGHLNLSPTAMQTLLDGVATRLDETRETSRYMVALLVFLGLLGTFWGLMETINSVGDVISNLQIGSDSDIAGAFGALKSGLRQPLEGMGTAFSSSLFGLSGSLILGFAALQSGQAQNLFYRDLEDWLSGITRLGGGGVMAEGDHAVPAYVQALLEQTADSLEALQRTLMRSEEGRQAEQQNLAMLTDKLAGLADTMKVEQDLLLKLAQSQQELKTVLGKGGQGGGMDEASRNHLRSMESHLSRLVSDMPRARAETVQDIRNEIRLLARTIAALAEGGEA</sequence>
<keyword evidence="1" id="KW-0812">Transmembrane</keyword>
<reference evidence="2 3" key="1">
    <citation type="submission" date="2018-07" db="EMBL/GenBank/DDBJ databases">
        <title>Genomic Encyclopedia of Type Strains, Phase III (KMG-III): the genomes of soil and plant-associated and newly described type strains.</title>
        <authorList>
            <person name="Whitman W."/>
        </authorList>
    </citation>
    <scope>NUCLEOTIDE SEQUENCE [LARGE SCALE GENOMIC DNA]</scope>
    <source>
        <strain evidence="2 3">CECT 8488</strain>
    </source>
</reference>
<feature type="transmembrane region" description="Helical" evidence="1">
    <location>
        <begin position="193"/>
        <end position="212"/>
    </location>
</feature>
<evidence type="ECO:0000313" key="2">
    <source>
        <dbReference type="EMBL" id="RED49764.1"/>
    </source>
</evidence>
<evidence type="ECO:0000313" key="3">
    <source>
        <dbReference type="Proteomes" id="UP000256845"/>
    </source>
</evidence>
<gene>
    <name evidence="2" type="ORF">DFP90_105135</name>
</gene>
<dbReference type="OrthoDB" id="9794540at2"/>
<dbReference type="RefSeq" id="WP_115937017.1">
    <property type="nucleotide sequence ID" value="NZ_QRDW01000005.1"/>
</dbReference>
<dbReference type="Proteomes" id="UP000256845">
    <property type="component" value="Unassembled WGS sequence"/>
</dbReference>
<evidence type="ECO:0000256" key="1">
    <source>
        <dbReference type="SAM" id="Phobius"/>
    </source>
</evidence>
<organism evidence="2 3">
    <name type="scientific">Aestuariispira insulae</name>
    <dbReference type="NCBI Taxonomy" id="1461337"/>
    <lineage>
        <taxon>Bacteria</taxon>
        <taxon>Pseudomonadati</taxon>
        <taxon>Pseudomonadota</taxon>
        <taxon>Alphaproteobacteria</taxon>
        <taxon>Rhodospirillales</taxon>
        <taxon>Kiloniellaceae</taxon>
        <taxon>Aestuariispira</taxon>
    </lineage>
</organism>
<proteinExistence type="predicted"/>
<comment type="caution">
    <text evidence="2">The sequence shown here is derived from an EMBL/GenBank/DDBJ whole genome shotgun (WGS) entry which is preliminary data.</text>
</comment>
<name>A0A3D9HJX9_9PROT</name>
<keyword evidence="1" id="KW-1133">Transmembrane helix</keyword>